<dbReference type="PANTHER" id="PTHR46481">
    <property type="entry name" value="ZINC FINGER BED DOMAIN-CONTAINING PROTEIN 4"/>
    <property type="match status" value="1"/>
</dbReference>
<sequence length="199" mass="22514">MPIFNIQPKTIPPSTPNQIPPLILCQITQISDPDLAAVVSFSIFERPRLHQVLQQLAPNFVWPKQNLKATAASHLYFKCKQNLIDEVVNLPSETPLCGAIDCWTTKDQSESYLAIVLQWINPNDYIFRKSLVAFKSIHGAHSGEALSWSLWEALSVQGMIKQLFSITADNAVNNTTMMGHLQHKVHGINIIWDREQCFH</sequence>
<name>A0A9Q3F6P5_9BASI</name>
<evidence type="ECO:0000313" key="6">
    <source>
        <dbReference type="EMBL" id="MBW0533729.1"/>
    </source>
</evidence>
<protein>
    <recommendedName>
        <fullName evidence="8">HAT C-terminal dimerisation domain-containing protein</fullName>
    </recommendedName>
</protein>
<dbReference type="EMBL" id="AVOT02038791">
    <property type="protein sequence ID" value="MBW0533729.1"/>
    <property type="molecule type" value="Genomic_DNA"/>
</dbReference>
<comment type="caution">
    <text evidence="6">The sequence shown here is derived from an EMBL/GenBank/DDBJ whole genome shotgun (WGS) entry which is preliminary data.</text>
</comment>
<evidence type="ECO:0000256" key="4">
    <source>
        <dbReference type="ARBA" id="ARBA00022833"/>
    </source>
</evidence>
<keyword evidence="5" id="KW-0539">Nucleus</keyword>
<keyword evidence="3" id="KW-0863">Zinc-finger</keyword>
<reference evidence="6" key="1">
    <citation type="submission" date="2021-03" db="EMBL/GenBank/DDBJ databases">
        <title>Draft genome sequence of rust myrtle Austropuccinia psidii MF-1, a brazilian biotype.</title>
        <authorList>
            <person name="Quecine M.C."/>
            <person name="Pachon D.M.R."/>
            <person name="Bonatelli M.L."/>
            <person name="Correr F.H."/>
            <person name="Franceschini L.M."/>
            <person name="Leite T.F."/>
            <person name="Margarido G.R.A."/>
            <person name="Almeida C.A."/>
            <person name="Ferrarezi J.A."/>
            <person name="Labate C.A."/>
        </authorList>
    </citation>
    <scope>NUCLEOTIDE SEQUENCE</scope>
    <source>
        <strain evidence="6">MF-1</strain>
    </source>
</reference>
<dbReference type="PANTHER" id="PTHR46481:SF10">
    <property type="entry name" value="ZINC FINGER BED DOMAIN-CONTAINING PROTEIN 39"/>
    <property type="match status" value="1"/>
</dbReference>
<comment type="subcellular location">
    <subcellularLocation>
        <location evidence="1">Nucleus</location>
    </subcellularLocation>
</comment>
<dbReference type="InterPro" id="IPR012337">
    <property type="entry name" value="RNaseH-like_sf"/>
</dbReference>
<organism evidence="6 7">
    <name type="scientific">Austropuccinia psidii MF-1</name>
    <dbReference type="NCBI Taxonomy" id="1389203"/>
    <lineage>
        <taxon>Eukaryota</taxon>
        <taxon>Fungi</taxon>
        <taxon>Dikarya</taxon>
        <taxon>Basidiomycota</taxon>
        <taxon>Pucciniomycotina</taxon>
        <taxon>Pucciniomycetes</taxon>
        <taxon>Pucciniales</taxon>
        <taxon>Sphaerophragmiaceae</taxon>
        <taxon>Austropuccinia</taxon>
    </lineage>
</organism>
<keyword evidence="7" id="KW-1185">Reference proteome</keyword>
<gene>
    <name evidence="6" type="ORF">O181_073444</name>
</gene>
<dbReference type="AlphaFoldDB" id="A0A9Q3F6P5"/>
<evidence type="ECO:0000256" key="1">
    <source>
        <dbReference type="ARBA" id="ARBA00004123"/>
    </source>
</evidence>
<dbReference type="GO" id="GO:0008270">
    <property type="term" value="F:zinc ion binding"/>
    <property type="evidence" value="ECO:0007669"/>
    <property type="project" value="UniProtKB-KW"/>
</dbReference>
<dbReference type="Proteomes" id="UP000765509">
    <property type="component" value="Unassembled WGS sequence"/>
</dbReference>
<dbReference type="SUPFAM" id="SSF53098">
    <property type="entry name" value="Ribonuclease H-like"/>
    <property type="match status" value="1"/>
</dbReference>
<keyword evidence="2" id="KW-0479">Metal-binding</keyword>
<evidence type="ECO:0000256" key="3">
    <source>
        <dbReference type="ARBA" id="ARBA00022771"/>
    </source>
</evidence>
<accession>A0A9Q3F6P5</accession>
<dbReference type="GO" id="GO:0005634">
    <property type="term" value="C:nucleus"/>
    <property type="evidence" value="ECO:0007669"/>
    <property type="project" value="UniProtKB-SubCell"/>
</dbReference>
<evidence type="ECO:0000256" key="5">
    <source>
        <dbReference type="ARBA" id="ARBA00023242"/>
    </source>
</evidence>
<dbReference type="OrthoDB" id="3259198at2759"/>
<proteinExistence type="predicted"/>
<dbReference type="InterPro" id="IPR052035">
    <property type="entry name" value="ZnF_BED_domain_contain"/>
</dbReference>
<keyword evidence="4" id="KW-0862">Zinc</keyword>
<evidence type="ECO:0000256" key="2">
    <source>
        <dbReference type="ARBA" id="ARBA00022723"/>
    </source>
</evidence>
<evidence type="ECO:0000313" key="7">
    <source>
        <dbReference type="Proteomes" id="UP000765509"/>
    </source>
</evidence>
<evidence type="ECO:0008006" key="8">
    <source>
        <dbReference type="Google" id="ProtNLM"/>
    </source>
</evidence>